<dbReference type="InterPro" id="IPR051907">
    <property type="entry name" value="DoxX-like_oxidoreductase"/>
</dbReference>
<keyword evidence="5 7" id="KW-1133">Transmembrane helix</keyword>
<keyword evidence="3" id="KW-1003">Cell membrane</keyword>
<protein>
    <submittedName>
        <fullName evidence="8">DoxX family protein</fullName>
    </submittedName>
</protein>
<feature type="transmembrane region" description="Helical" evidence="7">
    <location>
        <begin position="7"/>
        <end position="25"/>
    </location>
</feature>
<proteinExistence type="inferred from homology"/>
<sequence>MVKNQIAAAILRVVLGVVFFMHGVSKFQDGIVNTVGFFESLGLPGFTAYIVALIELIGGLAMILGIGTRIISILFALIMIGAITMVKIGEGFFGIEFDLVLMTMSICLAIVNKSYLALDNILSRNKNQNDDYSITK</sequence>
<comment type="similarity">
    <text evidence="2">Belongs to the DoxX family.</text>
</comment>
<evidence type="ECO:0000313" key="9">
    <source>
        <dbReference type="Proteomes" id="UP000233343"/>
    </source>
</evidence>
<name>A0A2N0ZA72_9BACI</name>
<feature type="transmembrane region" description="Helical" evidence="7">
    <location>
        <begin position="73"/>
        <end position="93"/>
    </location>
</feature>
<comment type="caution">
    <text evidence="8">The sequence shown here is derived from an EMBL/GenBank/DDBJ whole genome shotgun (WGS) entry which is preliminary data.</text>
</comment>
<keyword evidence="6 7" id="KW-0472">Membrane</keyword>
<evidence type="ECO:0000256" key="5">
    <source>
        <dbReference type="ARBA" id="ARBA00022989"/>
    </source>
</evidence>
<dbReference type="Proteomes" id="UP000233343">
    <property type="component" value="Unassembled WGS sequence"/>
</dbReference>
<evidence type="ECO:0000313" key="8">
    <source>
        <dbReference type="EMBL" id="PKG26397.1"/>
    </source>
</evidence>
<reference evidence="8 9" key="1">
    <citation type="journal article" date="2010" name="Int. J. Syst. Evol. Microbiol.">
        <title>Bacillus horneckiae sp. nov., isolated from a spacecraft-assembly clean room.</title>
        <authorList>
            <person name="Vaishampayan P."/>
            <person name="Probst A."/>
            <person name="Krishnamurthi S."/>
            <person name="Ghosh S."/>
            <person name="Osman S."/>
            <person name="McDowall A."/>
            <person name="Ruckmani A."/>
            <person name="Mayilraj S."/>
            <person name="Venkateswaran K."/>
        </authorList>
    </citation>
    <scope>NUCLEOTIDE SEQUENCE [LARGE SCALE GENOMIC DNA]</scope>
    <source>
        <strain evidence="9">1PO1SC</strain>
    </source>
</reference>
<evidence type="ECO:0000256" key="2">
    <source>
        <dbReference type="ARBA" id="ARBA00006679"/>
    </source>
</evidence>
<dbReference type="PANTHER" id="PTHR33452">
    <property type="entry name" value="OXIDOREDUCTASE CATD-RELATED"/>
    <property type="match status" value="1"/>
</dbReference>
<dbReference type="Pfam" id="PF07681">
    <property type="entry name" value="DoxX"/>
    <property type="match status" value="1"/>
</dbReference>
<dbReference type="GO" id="GO:0005886">
    <property type="term" value="C:plasma membrane"/>
    <property type="evidence" value="ECO:0007669"/>
    <property type="project" value="UniProtKB-SubCell"/>
</dbReference>
<dbReference type="EMBL" id="PISD01000068">
    <property type="protein sequence ID" value="PKG26397.1"/>
    <property type="molecule type" value="Genomic_DNA"/>
</dbReference>
<evidence type="ECO:0000256" key="3">
    <source>
        <dbReference type="ARBA" id="ARBA00022475"/>
    </source>
</evidence>
<evidence type="ECO:0000256" key="4">
    <source>
        <dbReference type="ARBA" id="ARBA00022692"/>
    </source>
</evidence>
<accession>A0A2N0ZA72</accession>
<comment type="subcellular location">
    <subcellularLocation>
        <location evidence="1">Cell membrane</location>
        <topology evidence="1">Multi-pass membrane protein</topology>
    </subcellularLocation>
</comment>
<feature type="transmembrane region" description="Helical" evidence="7">
    <location>
        <begin position="99"/>
        <end position="118"/>
    </location>
</feature>
<dbReference type="RefSeq" id="WP_066198332.1">
    <property type="nucleotide sequence ID" value="NZ_JAFDQP010000004.1"/>
</dbReference>
<evidence type="ECO:0000256" key="1">
    <source>
        <dbReference type="ARBA" id="ARBA00004651"/>
    </source>
</evidence>
<keyword evidence="9" id="KW-1185">Reference proteome</keyword>
<feature type="transmembrane region" description="Helical" evidence="7">
    <location>
        <begin position="45"/>
        <end position="66"/>
    </location>
</feature>
<dbReference type="InterPro" id="IPR032808">
    <property type="entry name" value="DoxX"/>
</dbReference>
<organism evidence="8 9">
    <name type="scientific">Cytobacillus horneckiae</name>
    <dbReference type="NCBI Taxonomy" id="549687"/>
    <lineage>
        <taxon>Bacteria</taxon>
        <taxon>Bacillati</taxon>
        <taxon>Bacillota</taxon>
        <taxon>Bacilli</taxon>
        <taxon>Bacillales</taxon>
        <taxon>Bacillaceae</taxon>
        <taxon>Cytobacillus</taxon>
    </lineage>
</organism>
<dbReference type="AlphaFoldDB" id="A0A2N0ZA72"/>
<evidence type="ECO:0000256" key="7">
    <source>
        <dbReference type="SAM" id="Phobius"/>
    </source>
</evidence>
<keyword evidence="4 7" id="KW-0812">Transmembrane</keyword>
<evidence type="ECO:0000256" key="6">
    <source>
        <dbReference type="ARBA" id="ARBA00023136"/>
    </source>
</evidence>
<gene>
    <name evidence="8" type="ORF">CWS20_24150</name>
</gene>
<dbReference type="PANTHER" id="PTHR33452:SF1">
    <property type="entry name" value="INNER MEMBRANE PROTEIN YPHA-RELATED"/>
    <property type="match status" value="1"/>
</dbReference>